<dbReference type="SUPFAM" id="SSF55424">
    <property type="entry name" value="FAD/NAD-linked reductases, dimerisation (C-terminal) domain"/>
    <property type="match status" value="1"/>
</dbReference>
<evidence type="ECO:0000256" key="1">
    <source>
        <dbReference type="ARBA" id="ARBA00001974"/>
    </source>
</evidence>
<dbReference type="InterPro" id="IPR023753">
    <property type="entry name" value="FAD/NAD-binding_dom"/>
</dbReference>
<dbReference type="GO" id="GO:0016651">
    <property type="term" value="F:oxidoreductase activity, acting on NAD(P)H"/>
    <property type="evidence" value="ECO:0007669"/>
    <property type="project" value="TreeGrafter"/>
</dbReference>
<name>A0A7X6R0V2_9CELL</name>
<evidence type="ECO:0000256" key="3">
    <source>
        <dbReference type="ARBA" id="ARBA00022827"/>
    </source>
</evidence>
<dbReference type="PANTHER" id="PTHR43557:SF2">
    <property type="entry name" value="RIESKE DOMAIN-CONTAINING PROTEIN-RELATED"/>
    <property type="match status" value="1"/>
</dbReference>
<dbReference type="Gene3D" id="3.50.50.60">
    <property type="entry name" value="FAD/NAD(P)-binding domain"/>
    <property type="match status" value="2"/>
</dbReference>
<feature type="domain" description="FAD/NAD(P)-binding" evidence="5">
    <location>
        <begin position="2"/>
        <end position="271"/>
    </location>
</feature>
<dbReference type="PRINTS" id="PR00411">
    <property type="entry name" value="PNDRDTASEI"/>
</dbReference>
<dbReference type="AlphaFoldDB" id="A0A7X6R0V2"/>
<dbReference type="SUPFAM" id="SSF51905">
    <property type="entry name" value="FAD/NAD(P)-binding domain"/>
    <property type="match status" value="2"/>
</dbReference>
<dbReference type="PRINTS" id="PR00368">
    <property type="entry name" value="FADPNR"/>
</dbReference>
<sequence length="400" mass="41508">MLVVGAGLAGARTVLELRRQGYRGWIGLLGAEPVPPYDRPPLSKHLLDRPAPAWLADELDADALAAADEVRLATAATGLHLDPDGVRVRLAGADDLTADAVVIATGSVPMNPWPAARVLHTATDAEALRGALATARRLVIIGAGWIGAEVAGVAAAAGTEVTVLEALAGPLPVLGAVGELTRPWWEAAGVQLRTGVRVATVDAAGVSLEDGSRVDGDLVLAAVGARPATDWLDGTLPRDLDGSVRVDEHLAPVGVPGADRVRLVGDVARRRSARHGWVGGGHWDAALRGPAVAVASLLGEPVAEDPAPYVFSTQFGRELALYGEPGRSDDLVLRGDPAGGDGWTALWFAAGSDRLTAVFTVDRPRDVAGARRLFAADRLPELDPVRASDPELPLKSAVRA</sequence>
<evidence type="ECO:0000256" key="2">
    <source>
        <dbReference type="ARBA" id="ARBA00022630"/>
    </source>
</evidence>
<evidence type="ECO:0000259" key="5">
    <source>
        <dbReference type="Pfam" id="PF07992"/>
    </source>
</evidence>
<dbReference type="Gene3D" id="3.30.390.30">
    <property type="match status" value="1"/>
</dbReference>
<proteinExistence type="predicted"/>
<protein>
    <submittedName>
        <fullName evidence="7">Oxidoreductase</fullName>
    </submittedName>
</protein>
<keyword evidence="8" id="KW-1185">Reference proteome</keyword>
<gene>
    <name evidence="7" type="ORF">HGA03_17880</name>
</gene>
<comment type="cofactor">
    <cofactor evidence="1">
        <name>FAD</name>
        <dbReference type="ChEBI" id="CHEBI:57692"/>
    </cofactor>
</comment>
<dbReference type="Proteomes" id="UP000581206">
    <property type="component" value="Unassembled WGS sequence"/>
</dbReference>
<dbReference type="InterPro" id="IPR016156">
    <property type="entry name" value="FAD/NAD-linked_Rdtase_dimer_sf"/>
</dbReference>
<dbReference type="InterPro" id="IPR028202">
    <property type="entry name" value="Reductase_C"/>
</dbReference>
<keyword evidence="3" id="KW-0274">FAD</keyword>
<evidence type="ECO:0000259" key="6">
    <source>
        <dbReference type="Pfam" id="PF14759"/>
    </source>
</evidence>
<feature type="domain" description="Reductase C-terminal" evidence="6">
    <location>
        <begin position="311"/>
        <end position="397"/>
    </location>
</feature>
<dbReference type="PANTHER" id="PTHR43557">
    <property type="entry name" value="APOPTOSIS-INDUCING FACTOR 1"/>
    <property type="match status" value="1"/>
</dbReference>
<dbReference type="InterPro" id="IPR050446">
    <property type="entry name" value="FAD-oxidoreductase/Apoptosis"/>
</dbReference>
<dbReference type="Pfam" id="PF14759">
    <property type="entry name" value="Reductase_C"/>
    <property type="match status" value="1"/>
</dbReference>
<dbReference type="Pfam" id="PF07992">
    <property type="entry name" value="Pyr_redox_2"/>
    <property type="match status" value="1"/>
</dbReference>
<evidence type="ECO:0000256" key="4">
    <source>
        <dbReference type="ARBA" id="ARBA00023002"/>
    </source>
</evidence>
<evidence type="ECO:0000313" key="8">
    <source>
        <dbReference type="Proteomes" id="UP000581206"/>
    </source>
</evidence>
<reference evidence="7 8" key="1">
    <citation type="submission" date="2020-04" db="EMBL/GenBank/DDBJ databases">
        <title>MicrobeNet Type strains.</title>
        <authorList>
            <person name="Nicholson A.C."/>
        </authorList>
    </citation>
    <scope>NUCLEOTIDE SEQUENCE [LARGE SCALE GENOMIC DNA]</scope>
    <source>
        <strain evidence="7 8">ATCC BAA-788</strain>
    </source>
</reference>
<accession>A0A7X6R0V2</accession>
<keyword evidence="2" id="KW-0285">Flavoprotein</keyword>
<dbReference type="GO" id="GO:0005737">
    <property type="term" value="C:cytoplasm"/>
    <property type="evidence" value="ECO:0007669"/>
    <property type="project" value="TreeGrafter"/>
</dbReference>
<dbReference type="EMBL" id="JAAXOX010000017">
    <property type="protein sequence ID" value="NKY24532.1"/>
    <property type="molecule type" value="Genomic_DNA"/>
</dbReference>
<keyword evidence="4" id="KW-0560">Oxidoreductase</keyword>
<comment type="caution">
    <text evidence="7">The sequence shown here is derived from an EMBL/GenBank/DDBJ whole genome shotgun (WGS) entry which is preliminary data.</text>
</comment>
<evidence type="ECO:0000313" key="7">
    <source>
        <dbReference type="EMBL" id="NKY24532.1"/>
    </source>
</evidence>
<organism evidence="7 8">
    <name type="scientific">Cellulomonas denverensis</name>
    <dbReference type="NCBI Taxonomy" id="264297"/>
    <lineage>
        <taxon>Bacteria</taxon>
        <taxon>Bacillati</taxon>
        <taxon>Actinomycetota</taxon>
        <taxon>Actinomycetes</taxon>
        <taxon>Micrococcales</taxon>
        <taxon>Cellulomonadaceae</taxon>
        <taxon>Cellulomonas</taxon>
    </lineage>
</organism>
<dbReference type="InterPro" id="IPR036188">
    <property type="entry name" value="FAD/NAD-bd_sf"/>
</dbReference>